<dbReference type="InterPro" id="IPR003111">
    <property type="entry name" value="Lon_prtase_N"/>
</dbReference>
<accession>A0AA51X6D2</accession>
<dbReference type="KEGG" id="plei:Q9312_18355"/>
<dbReference type="AlphaFoldDB" id="A0AA51X6D2"/>
<dbReference type="RefSeq" id="WP_309202311.1">
    <property type="nucleotide sequence ID" value="NZ_CP133548.1"/>
</dbReference>
<dbReference type="InterPro" id="IPR046336">
    <property type="entry name" value="Lon_prtase_N_sf"/>
</dbReference>
<keyword evidence="3" id="KW-1185">Reference proteome</keyword>
<proteinExistence type="predicted"/>
<protein>
    <submittedName>
        <fullName evidence="2">LON peptidase substrate-binding domain-containing protein</fullName>
    </submittedName>
</protein>
<reference evidence="2 3" key="1">
    <citation type="submission" date="2023-08" db="EMBL/GenBank/DDBJ databases">
        <title>Pleionea litopenaei sp. nov., isolated from stomach of juvenile Litopenaeus vannamei.</title>
        <authorList>
            <person name="Rho A.M."/>
            <person name="Hwang C.Y."/>
        </authorList>
    </citation>
    <scope>NUCLEOTIDE SEQUENCE [LARGE SCALE GENOMIC DNA]</scope>
    <source>
        <strain evidence="2 3">HL-JVS1</strain>
    </source>
</reference>
<name>A0AA51X6D2_9GAMM</name>
<sequence>MSSKRRGIFPLKTVLFPGAVMQLVIFEPRYLDLVSRCMSEQIPFVISRMTAGREVGSPAEFEAIGTFAHIVDFDKRDDGVLTIKVRGGERVCILEHQVQADRLIVSEHLQILPSVRDHLLPDSVAALRELVTKLAKLPEVDIDTNEVALDSCEYVVHQLAQLLPIDLDFKQYLLEEQDAEHKAIALFNQLLDDSEAEQDDLDEY</sequence>
<dbReference type="Pfam" id="PF02190">
    <property type="entry name" value="LON_substr_bdg"/>
    <property type="match status" value="1"/>
</dbReference>
<gene>
    <name evidence="2" type="ORF">Q9312_18355</name>
</gene>
<dbReference type="PANTHER" id="PTHR46732">
    <property type="entry name" value="ATP-DEPENDENT PROTEASE LA (LON) DOMAIN PROTEIN"/>
    <property type="match status" value="1"/>
</dbReference>
<dbReference type="PANTHER" id="PTHR46732:SF8">
    <property type="entry name" value="ATP-DEPENDENT PROTEASE LA (LON) DOMAIN PROTEIN"/>
    <property type="match status" value="1"/>
</dbReference>
<dbReference type="SUPFAM" id="SSF88697">
    <property type="entry name" value="PUA domain-like"/>
    <property type="match status" value="1"/>
</dbReference>
<feature type="domain" description="Lon N-terminal" evidence="1">
    <location>
        <begin position="1"/>
        <end position="194"/>
    </location>
</feature>
<dbReference type="Gene3D" id="2.30.130.40">
    <property type="entry name" value="LON domain-like"/>
    <property type="match status" value="1"/>
</dbReference>
<dbReference type="PROSITE" id="PS51787">
    <property type="entry name" value="LON_N"/>
    <property type="match status" value="1"/>
</dbReference>
<evidence type="ECO:0000313" key="3">
    <source>
        <dbReference type="Proteomes" id="UP001239782"/>
    </source>
</evidence>
<dbReference type="SMART" id="SM00464">
    <property type="entry name" value="LON"/>
    <property type="match status" value="1"/>
</dbReference>
<dbReference type="Proteomes" id="UP001239782">
    <property type="component" value="Chromosome"/>
</dbReference>
<dbReference type="EMBL" id="CP133548">
    <property type="protein sequence ID" value="WMS87172.1"/>
    <property type="molecule type" value="Genomic_DNA"/>
</dbReference>
<dbReference type="InterPro" id="IPR015947">
    <property type="entry name" value="PUA-like_sf"/>
</dbReference>
<organism evidence="2 3">
    <name type="scientific">Pleionea litopenaei</name>
    <dbReference type="NCBI Taxonomy" id="3070815"/>
    <lineage>
        <taxon>Bacteria</taxon>
        <taxon>Pseudomonadati</taxon>
        <taxon>Pseudomonadota</taxon>
        <taxon>Gammaproteobacteria</taxon>
        <taxon>Oceanospirillales</taxon>
        <taxon>Pleioneaceae</taxon>
        <taxon>Pleionea</taxon>
    </lineage>
</organism>
<evidence type="ECO:0000259" key="1">
    <source>
        <dbReference type="PROSITE" id="PS51787"/>
    </source>
</evidence>
<evidence type="ECO:0000313" key="2">
    <source>
        <dbReference type="EMBL" id="WMS87172.1"/>
    </source>
</evidence>